<dbReference type="RefSeq" id="WP_080586830.1">
    <property type="nucleotide sequence ID" value="NZ_CP049701.1"/>
</dbReference>
<dbReference type="Proteomes" id="UP000664702">
    <property type="component" value="Plasmid pBb144S4b"/>
</dbReference>
<geneLocation type="plasmid" evidence="6 7">
    <name>pBb144S4b</name>
</geneLocation>
<dbReference type="EMBL" id="JACBFH010000002">
    <property type="protein sequence ID" value="NYY96263.1"/>
    <property type="molecule type" value="Genomic_DNA"/>
</dbReference>
<evidence type="ECO:0000259" key="3">
    <source>
        <dbReference type="Pfam" id="PF03446"/>
    </source>
</evidence>
<evidence type="ECO:0000313" key="4">
    <source>
        <dbReference type="EMBL" id="MBO1868908.1"/>
    </source>
</evidence>
<dbReference type="EMBL" id="CP086138">
    <property type="protein sequence ID" value="UEM18135.1"/>
    <property type="molecule type" value="Genomic_DNA"/>
</dbReference>
<dbReference type="Gene3D" id="3.40.50.720">
    <property type="entry name" value="NAD(P)-binding Rossmann-like Domain"/>
    <property type="match status" value="1"/>
</dbReference>
<accession>A0A7Z0QKN9</accession>
<keyword evidence="6" id="KW-0614">Plasmid</keyword>
<dbReference type="AlphaFoldDB" id="A0A7Z0QKN9"/>
<organism evidence="5">
    <name type="scientific">Bradyrhizobium barranii subsp. barranii</name>
    <dbReference type="NCBI Taxonomy" id="2823807"/>
    <lineage>
        <taxon>Bacteria</taxon>
        <taxon>Pseudomonadati</taxon>
        <taxon>Pseudomonadota</taxon>
        <taxon>Alphaproteobacteria</taxon>
        <taxon>Hyphomicrobiales</taxon>
        <taxon>Nitrobacteraceae</taxon>
        <taxon>Bradyrhizobium</taxon>
        <taxon>Bradyrhizobium barranii</taxon>
    </lineage>
</organism>
<evidence type="ECO:0000313" key="7">
    <source>
        <dbReference type="Proteomes" id="UP000664702"/>
    </source>
</evidence>
<dbReference type="PANTHER" id="PTHR22981:SF7">
    <property type="entry name" value="3-HYDROXYISOBUTYRATE DEHYDROGENASE, MITOCHONDRIAL"/>
    <property type="match status" value="1"/>
</dbReference>
<evidence type="ECO:0000256" key="1">
    <source>
        <dbReference type="ARBA" id="ARBA00023002"/>
    </source>
</evidence>
<reference evidence="6 7" key="3">
    <citation type="journal article" date="2022" name="Int. J. Syst. Evol. Microbiol.">
        <title>Strains of Bradyrhizobium barranii sp. nov. associated with legumes native to Canada are symbionts of soybeans and belong to different subspecies (subsp. barranii subsp. nov. and subsp. apii subsp. nov.) and symbiovars (sv. glycinearum and sv. septentrionale).</title>
        <authorList>
            <person name="Bromfield E.S.P."/>
            <person name="Cloutier S."/>
            <person name="Wasai-Hara S."/>
            <person name="Minamisawa K."/>
        </authorList>
    </citation>
    <scope>NUCLEOTIDE SEQUENCE [LARGE SCALE GENOMIC DNA]</scope>
    <source>
        <strain evidence="6 7">144S4</strain>
        <plasmid evidence="7">pBb144S4b</plasmid>
    </source>
</reference>
<keyword evidence="1" id="KW-0560">Oxidoreductase</keyword>
<reference evidence="5" key="1">
    <citation type="submission" date="2020-06" db="EMBL/GenBank/DDBJ databases">
        <title>Whole Genome Sequence of Bradyrhizobium sp. Strain 323S2.</title>
        <authorList>
            <person name="Bromfield E.S.P."/>
        </authorList>
    </citation>
    <scope>NUCLEOTIDE SEQUENCE [LARGE SCALE GENOMIC DNA]</scope>
    <source>
        <strain evidence="5">323S2</strain>
    </source>
</reference>
<dbReference type="InterPro" id="IPR036291">
    <property type="entry name" value="NAD(P)-bd_dom_sf"/>
</dbReference>
<feature type="domain" description="6-phosphogluconate dehydrogenase NADP-binding" evidence="3">
    <location>
        <begin position="6"/>
        <end position="112"/>
    </location>
</feature>
<evidence type="ECO:0000313" key="6">
    <source>
        <dbReference type="EMBL" id="UEM18135.1"/>
    </source>
</evidence>
<keyword evidence="2" id="KW-0520">NAD</keyword>
<dbReference type="Pfam" id="PF03446">
    <property type="entry name" value="NAD_binding_2"/>
    <property type="match status" value="1"/>
</dbReference>
<dbReference type="GO" id="GO:0016054">
    <property type="term" value="P:organic acid catabolic process"/>
    <property type="evidence" value="ECO:0007669"/>
    <property type="project" value="UniProtKB-ARBA"/>
</dbReference>
<proteinExistence type="predicted"/>
<sequence length="118" mass="12425">MTIRHIAFIGLGDMGHWMALHLANKRASDAENIVAFDIDPERVKGLVAPGLVATTDPKKMAGAEVLFLCLPDGDVVENALFGANNVAATLADGAVVVDLSTIAHAKALEQQHLVDASR</sequence>
<dbReference type="KEGG" id="bban:J4G43_054165"/>
<dbReference type="PANTHER" id="PTHR22981">
    <property type="entry name" value="3-HYDROXYISOBUTYRATE DEHYDROGENASE-RELATED"/>
    <property type="match status" value="1"/>
</dbReference>
<dbReference type="GO" id="GO:0016616">
    <property type="term" value="F:oxidoreductase activity, acting on the CH-OH group of donors, NAD or NADP as acceptor"/>
    <property type="evidence" value="ECO:0007669"/>
    <property type="project" value="TreeGrafter"/>
</dbReference>
<dbReference type="InterPro" id="IPR006115">
    <property type="entry name" value="6PGDH_NADP-bd"/>
</dbReference>
<gene>
    <name evidence="5" type="ORF">G6321_50035</name>
    <name evidence="6" type="ORF">J4G43_054165</name>
    <name evidence="4" type="ORF">J4G43_51510</name>
</gene>
<dbReference type="SUPFAM" id="SSF51735">
    <property type="entry name" value="NAD(P)-binding Rossmann-fold domains"/>
    <property type="match status" value="1"/>
</dbReference>
<dbReference type="PROSITE" id="PS00895">
    <property type="entry name" value="3_HYDROXYISOBUT_DH"/>
    <property type="match status" value="1"/>
</dbReference>
<protein>
    <submittedName>
        <fullName evidence="5">NAD(P)-binding domain-containing protein</fullName>
    </submittedName>
</protein>
<dbReference type="EMBL" id="JAGEMI010000002">
    <property type="protein sequence ID" value="MBO1868908.1"/>
    <property type="molecule type" value="Genomic_DNA"/>
</dbReference>
<reference evidence="4" key="2">
    <citation type="submission" date="2021-03" db="EMBL/GenBank/DDBJ databases">
        <title>Whole Genome Sequence of Bradyrhizobium sp. Strain 144S4.</title>
        <authorList>
            <person name="Bromfield E.S.P."/>
            <person name="Cloutier S."/>
        </authorList>
    </citation>
    <scope>NUCLEOTIDE SEQUENCE [LARGE SCALE GENOMIC DNA]</scope>
    <source>
        <strain evidence="4">144S4</strain>
    </source>
</reference>
<name>A0A7Z0QKN9_9BRAD</name>
<dbReference type="InterPro" id="IPR002204">
    <property type="entry name" value="3-OH-isobutyrate_DH-rel_CS"/>
</dbReference>
<evidence type="ECO:0000256" key="2">
    <source>
        <dbReference type="ARBA" id="ARBA00023027"/>
    </source>
</evidence>
<dbReference type="GO" id="GO:0050661">
    <property type="term" value="F:NADP binding"/>
    <property type="evidence" value="ECO:0007669"/>
    <property type="project" value="InterPro"/>
</dbReference>
<evidence type="ECO:0000313" key="5">
    <source>
        <dbReference type="EMBL" id="NYY96263.1"/>
    </source>
</evidence>